<sequence>LVAYEAAAAGGPLVLARYTELMNGIVDTEEDVRLLRRIGVLMNRMKSDGEAAGVWNGMTRSVRLTRVGFLDRVIEEVNRYHSSRWRVRTGKFMKKYVFGSWPFLTFLAAVLLLLLTGLQAFCSVYTCARWFHVVPTAAA</sequence>
<dbReference type="Pfam" id="PF03140">
    <property type="entry name" value="DUF247"/>
    <property type="match status" value="1"/>
</dbReference>
<dbReference type="EMBL" id="NMUH01001538">
    <property type="protein sequence ID" value="MQL93257.1"/>
    <property type="molecule type" value="Genomic_DNA"/>
</dbReference>
<accession>A0A843VFK3</accession>
<comment type="caution">
    <text evidence="2">The sequence shown here is derived from an EMBL/GenBank/DDBJ whole genome shotgun (WGS) entry which is preliminary data.</text>
</comment>
<dbReference type="OrthoDB" id="676667at2759"/>
<dbReference type="PANTHER" id="PTHR31170">
    <property type="entry name" value="BNAC04G53230D PROTEIN"/>
    <property type="match status" value="1"/>
</dbReference>
<keyword evidence="1" id="KW-0812">Transmembrane</keyword>
<gene>
    <name evidence="2" type="ORF">Taro_025893</name>
</gene>
<evidence type="ECO:0000313" key="3">
    <source>
        <dbReference type="Proteomes" id="UP000652761"/>
    </source>
</evidence>
<reference evidence="2" key="1">
    <citation type="submission" date="2017-07" db="EMBL/GenBank/DDBJ databases">
        <title>Taro Niue Genome Assembly and Annotation.</title>
        <authorList>
            <person name="Atibalentja N."/>
            <person name="Keating K."/>
            <person name="Fields C.J."/>
        </authorList>
    </citation>
    <scope>NUCLEOTIDE SEQUENCE</scope>
    <source>
        <strain evidence="2">Niue_2</strain>
        <tissue evidence="2">Leaf</tissue>
    </source>
</reference>
<organism evidence="2 3">
    <name type="scientific">Colocasia esculenta</name>
    <name type="common">Wild taro</name>
    <name type="synonym">Arum esculentum</name>
    <dbReference type="NCBI Taxonomy" id="4460"/>
    <lineage>
        <taxon>Eukaryota</taxon>
        <taxon>Viridiplantae</taxon>
        <taxon>Streptophyta</taxon>
        <taxon>Embryophyta</taxon>
        <taxon>Tracheophyta</taxon>
        <taxon>Spermatophyta</taxon>
        <taxon>Magnoliopsida</taxon>
        <taxon>Liliopsida</taxon>
        <taxon>Araceae</taxon>
        <taxon>Aroideae</taxon>
        <taxon>Colocasieae</taxon>
        <taxon>Colocasia</taxon>
    </lineage>
</organism>
<evidence type="ECO:0000313" key="2">
    <source>
        <dbReference type="EMBL" id="MQL93257.1"/>
    </source>
</evidence>
<feature type="transmembrane region" description="Helical" evidence="1">
    <location>
        <begin position="96"/>
        <end position="118"/>
    </location>
</feature>
<dbReference type="Proteomes" id="UP000652761">
    <property type="component" value="Unassembled WGS sequence"/>
</dbReference>
<dbReference type="InterPro" id="IPR004158">
    <property type="entry name" value="DUF247_pln"/>
</dbReference>
<dbReference type="PANTHER" id="PTHR31170:SF25">
    <property type="entry name" value="BNAA09G04570D PROTEIN"/>
    <property type="match status" value="1"/>
</dbReference>
<evidence type="ECO:0000256" key="1">
    <source>
        <dbReference type="SAM" id="Phobius"/>
    </source>
</evidence>
<name>A0A843VFK3_COLES</name>
<keyword evidence="1" id="KW-1133">Transmembrane helix</keyword>
<keyword evidence="3" id="KW-1185">Reference proteome</keyword>
<proteinExistence type="predicted"/>
<keyword evidence="1" id="KW-0472">Membrane</keyword>
<dbReference type="AlphaFoldDB" id="A0A843VFK3"/>
<protein>
    <submittedName>
        <fullName evidence="2">Uncharacterized protein</fullName>
    </submittedName>
</protein>
<feature type="non-terminal residue" evidence="2">
    <location>
        <position position="1"/>
    </location>
</feature>